<feature type="compositionally biased region" description="Basic residues" evidence="4">
    <location>
        <begin position="196"/>
        <end position="216"/>
    </location>
</feature>
<dbReference type="AlphaFoldDB" id="A0A175WDC9"/>
<feature type="compositionally biased region" description="Basic and acidic residues" evidence="4">
    <location>
        <begin position="325"/>
        <end position="353"/>
    </location>
</feature>
<feature type="compositionally biased region" description="Basic residues" evidence="4">
    <location>
        <begin position="1"/>
        <end position="10"/>
    </location>
</feature>
<dbReference type="GO" id="GO:0006355">
    <property type="term" value="P:regulation of DNA-templated transcription"/>
    <property type="evidence" value="ECO:0007669"/>
    <property type="project" value="InterPro"/>
</dbReference>
<evidence type="ECO:0000256" key="3">
    <source>
        <dbReference type="ARBA" id="ARBA00022833"/>
    </source>
</evidence>
<accession>A0A175WDC9</accession>
<feature type="domain" description="Zinc finger PHD-type" evidence="5">
    <location>
        <begin position="437"/>
        <end position="485"/>
    </location>
</feature>
<reference evidence="6 7" key="1">
    <citation type="journal article" date="2016" name="Genome Announc.">
        <title>Genome Sequence of Madurella mycetomatis mm55, Isolated from a Human Mycetoma Case in Sudan.</title>
        <authorList>
            <person name="Smit S."/>
            <person name="Derks M.F."/>
            <person name="Bervoets S."/>
            <person name="Fahal A."/>
            <person name="van Leeuwen W."/>
            <person name="van Belkum A."/>
            <person name="van de Sande W.W."/>
        </authorList>
    </citation>
    <scope>NUCLEOTIDE SEQUENCE [LARGE SCALE GENOMIC DNA]</scope>
    <source>
        <strain evidence="7">mm55</strain>
    </source>
</reference>
<dbReference type="SUPFAM" id="SSF57903">
    <property type="entry name" value="FYVE/PHD zinc finger"/>
    <property type="match status" value="1"/>
</dbReference>
<comment type="caution">
    <text evidence="6">The sequence shown here is derived from an EMBL/GenBank/DDBJ whole genome shotgun (WGS) entry which is preliminary data.</text>
</comment>
<feature type="region of interest" description="Disordered" evidence="4">
    <location>
        <begin position="391"/>
        <end position="412"/>
    </location>
</feature>
<keyword evidence="3" id="KW-0862">Zinc</keyword>
<feature type="compositionally biased region" description="Low complexity" evidence="4">
    <location>
        <begin position="757"/>
        <end position="771"/>
    </location>
</feature>
<evidence type="ECO:0000313" key="6">
    <source>
        <dbReference type="EMBL" id="KXX81686.1"/>
    </source>
</evidence>
<dbReference type="InterPro" id="IPR019786">
    <property type="entry name" value="Zinc_finger_PHD-type_CS"/>
</dbReference>
<name>A0A175WDC9_9PEZI</name>
<dbReference type="InterPro" id="IPR011011">
    <property type="entry name" value="Znf_FYVE_PHD"/>
</dbReference>
<feature type="region of interest" description="Disordered" evidence="4">
    <location>
        <begin position="503"/>
        <end position="547"/>
    </location>
</feature>
<feature type="region of interest" description="Disordered" evidence="4">
    <location>
        <begin position="185"/>
        <end position="234"/>
    </location>
</feature>
<feature type="region of interest" description="Disordered" evidence="4">
    <location>
        <begin position="565"/>
        <end position="814"/>
    </location>
</feature>
<keyword evidence="7" id="KW-1185">Reference proteome</keyword>
<dbReference type="GO" id="GO:0031213">
    <property type="term" value="C:RSF complex"/>
    <property type="evidence" value="ECO:0007669"/>
    <property type="project" value="InterPro"/>
</dbReference>
<dbReference type="PANTHER" id="PTHR14296:SF3">
    <property type="entry name" value="DIKAR, ISOFORM F"/>
    <property type="match status" value="1"/>
</dbReference>
<proteinExistence type="predicted"/>
<evidence type="ECO:0000259" key="5">
    <source>
        <dbReference type="SMART" id="SM00249"/>
    </source>
</evidence>
<dbReference type="SMART" id="SM00249">
    <property type="entry name" value="PHD"/>
    <property type="match status" value="1"/>
</dbReference>
<feature type="compositionally biased region" description="Low complexity" evidence="4">
    <location>
        <begin position="655"/>
        <end position="668"/>
    </location>
</feature>
<dbReference type="InterPro" id="IPR001965">
    <property type="entry name" value="Znf_PHD"/>
</dbReference>
<sequence length="814" mass="90508">MPAARKRSLQAHHSDNVQTPKEPSMLHRIRNMWQFANLFQFILLFGKALKVDDTLDIEDLEAECLKPGSMVLQEIGLGFLKFLSSHRGLTHELFDEYTRRQFLSKAPEKNPFGTGETPLRFADFDVFTKIRVLQQMTQLIMMNPERLREKTEEQKDLDQTNWRIEPYGWDRQDRSYFVLDDNRLYRLTDSPPPPPKPKKNTKKARAAQRSSKRRRVSSGVASDEDDAGDEASEAGALVEVEDDGLGGMKWECVAVTLDEVREFLSTIQKSKDPNEKVLCSQIQEHLVPILEKQEESRKRKQLQREKELLNLEKMAHAKRSSRIASKMEHQKMEERAREEEQKRREEEAARRKEDLQRIKMERERDNRLMSRERRLKEREIRRLRHEEELAQLSEDSKAASTGSARMSERRRQAEIERNKKALQELEEEEDDWIFDCVCGVYGQVDDGTHSVACERCNTWQHSKCLGIKEEEADQDDFHFICTSCRRRELGDDDARPRIIKIKVNRRERPTSSPKQHEAESRTATAPQSQAQLAGGLESKPPAALSDGANQSLLVPASYSLANISTKSTQQGTTSGFQGETRESSSTGVVAPGPSVVRSLQGNNPFSSPHPSLLPPTRPLINLDTSKLSHANPRPTTAHDEYGHSASVDKKATPNGSLSALAASGSGSSPSKQPHRPPSIPTKTSLSAPTTSDGPATSVSAGNTGGMASSPASTVLPHLTPTPSREAPAALPPSSGGLSPTKQSPPVPQRHHHANGSAGNVAVPAPATAGVASYHHHPPASVFPPVAALSPSPRQQILTPPVKPAEPVRVPPQQQ</sequence>
<feature type="region of interest" description="Disordered" evidence="4">
    <location>
        <begin position="1"/>
        <end position="21"/>
    </location>
</feature>
<dbReference type="VEuPathDB" id="FungiDB:MMYC01_201015"/>
<feature type="compositionally biased region" description="Basic and acidic residues" evidence="4">
    <location>
        <begin position="636"/>
        <end position="651"/>
    </location>
</feature>
<dbReference type="Gene3D" id="3.30.40.10">
    <property type="entry name" value="Zinc/RING finger domain, C3HC4 (zinc finger)"/>
    <property type="match status" value="1"/>
</dbReference>
<dbReference type="Pfam" id="PF00628">
    <property type="entry name" value="PHD"/>
    <property type="match status" value="1"/>
</dbReference>
<evidence type="ECO:0000256" key="2">
    <source>
        <dbReference type="ARBA" id="ARBA00022771"/>
    </source>
</evidence>
<keyword evidence="2" id="KW-0863">Zinc-finger</keyword>
<organism evidence="6 7">
    <name type="scientific">Madurella mycetomatis</name>
    <dbReference type="NCBI Taxonomy" id="100816"/>
    <lineage>
        <taxon>Eukaryota</taxon>
        <taxon>Fungi</taxon>
        <taxon>Dikarya</taxon>
        <taxon>Ascomycota</taxon>
        <taxon>Pezizomycotina</taxon>
        <taxon>Sordariomycetes</taxon>
        <taxon>Sordariomycetidae</taxon>
        <taxon>Sordariales</taxon>
        <taxon>Sordariales incertae sedis</taxon>
        <taxon>Madurella</taxon>
    </lineage>
</organism>
<dbReference type="STRING" id="100816.A0A175WDC9"/>
<feature type="compositionally biased region" description="Polar residues" evidence="4">
    <location>
        <begin position="521"/>
        <end position="531"/>
    </location>
</feature>
<dbReference type="EMBL" id="LCTW02000029">
    <property type="protein sequence ID" value="KXX81686.1"/>
    <property type="molecule type" value="Genomic_DNA"/>
</dbReference>
<dbReference type="OrthoDB" id="303107at2759"/>
<dbReference type="PANTHER" id="PTHR14296">
    <property type="entry name" value="REMODELING AND SPACING FACTOR 1"/>
    <property type="match status" value="1"/>
</dbReference>
<feature type="compositionally biased region" description="Basic and acidic residues" evidence="4">
    <location>
        <begin position="504"/>
        <end position="520"/>
    </location>
</feature>
<evidence type="ECO:0000256" key="1">
    <source>
        <dbReference type="ARBA" id="ARBA00022723"/>
    </source>
</evidence>
<feature type="compositionally biased region" description="Acidic residues" evidence="4">
    <location>
        <begin position="222"/>
        <end position="232"/>
    </location>
</feature>
<dbReference type="InterPro" id="IPR028938">
    <property type="entry name" value="Rsf1-like"/>
</dbReference>
<feature type="region of interest" description="Disordered" evidence="4">
    <location>
        <begin position="314"/>
        <end position="353"/>
    </location>
</feature>
<dbReference type="Proteomes" id="UP000078237">
    <property type="component" value="Unassembled WGS sequence"/>
</dbReference>
<evidence type="ECO:0000313" key="7">
    <source>
        <dbReference type="Proteomes" id="UP000078237"/>
    </source>
</evidence>
<dbReference type="InterPro" id="IPR019787">
    <property type="entry name" value="Znf_PHD-finger"/>
</dbReference>
<dbReference type="PROSITE" id="PS01359">
    <property type="entry name" value="ZF_PHD_1"/>
    <property type="match status" value="1"/>
</dbReference>
<protein>
    <submittedName>
        <fullName evidence="6">Reticulocyte-binding protein 2 a</fullName>
    </submittedName>
</protein>
<feature type="compositionally biased region" description="Low complexity" evidence="4">
    <location>
        <begin position="565"/>
        <end position="578"/>
    </location>
</feature>
<feature type="compositionally biased region" description="Polar residues" evidence="4">
    <location>
        <begin position="680"/>
        <end position="712"/>
    </location>
</feature>
<keyword evidence="1" id="KW-0479">Metal-binding</keyword>
<evidence type="ECO:0000256" key="4">
    <source>
        <dbReference type="SAM" id="MobiDB-lite"/>
    </source>
</evidence>
<gene>
    <name evidence="6" type="ORF">MMYC01_201015</name>
</gene>
<dbReference type="InterPro" id="IPR013083">
    <property type="entry name" value="Znf_RING/FYVE/PHD"/>
</dbReference>
<dbReference type="GO" id="GO:0008270">
    <property type="term" value="F:zinc ion binding"/>
    <property type="evidence" value="ECO:0007669"/>
    <property type="project" value="UniProtKB-KW"/>
</dbReference>